<dbReference type="EMBL" id="AP022870">
    <property type="protein sequence ID" value="BCB75360.1"/>
    <property type="molecule type" value="Genomic_DNA"/>
</dbReference>
<evidence type="ECO:0000256" key="1">
    <source>
        <dbReference type="ARBA" id="ARBA00023002"/>
    </source>
</evidence>
<protein>
    <submittedName>
        <fullName evidence="2">Proline dehydrogenase</fullName>
    </submittedName>
</protein>
<dbReference type="SUPFAM" id="SSF54292">
    <property type="entry name" value="2Fe-2S ferredoxin-like"/>
    <property type="match status" value="1"/>
</dbReference>
<name>A0A6F8XNG9_9ACTN</name>
<dbReference type="AlphaFoldDB" id="A0A6F8XNG9"/>
<dbReference type="Pfam" id="PF13510">
    <property type="entry name" value="Fer2_4"/>
    <property type="match status" value="1"/>
</dbReference>
<proteinExistence type="predicted"/>
<evidence type="ECO:0000313" key="2">
    <source>
        <dbReference type="EMBL" id="BCB75360.1"/>
    </source>
</evidence>
<keyword evidence="1" id="KW-0560">Oxidoreductase</keyword>
<keyword evidence="3" id="KW-1185">Reference proteome</keyword>
<evidence type="ECO:0000313" key="3">
    <source>
        <dbReference type="Proteomes" id="UP000502508"/>
    </source>
</evidence>
<dbReference type="KEGG" id="pfla:Pflav_017700"/>
<dbReference type="InterPro" id="IPR042204">
    <property type="entry name" value="2Fe-2S-bd_N"/>
</dbReference>
<dbReference type="GO" id="GO:0016491">
    <property type="term" value="F:oxidoreductase activity"/>
    <property type="evidence" value="ECO:0007669"/>
    <property type="project" value="UniProtKB-KW"/>
</dbReference>
<dbReference type="RefSeq" id="WP_173035131.1">
    <property type="nucleotide sequence ID" value="NZ_AP022870.1"/>
</dbReference>
<dbReference type="Proteomes" id="UP000502508">
    <property type="component" value="Chromosome"/>
</dbReference>
<dbReference type="Gene3D" id="3.10.20.440">
    <property type="entry name" value="2Fe-2S iron-sulphur cluster binding domain, sarcosine oxidase, alpha subunit, N-terminal domain"/>
    <property type="match status" value="1"/>
</dbReference>
<organism evidence="2 3">
    <name type="scientific">Phytohabitans flavus</name>
    <dbReference type="NCBI Taxonomy" id="1076124"/>
    <lineage>
        <taxon>Bacteria</taxon>
        <taxon>Bacillati</taxon>
        <taxon>Actinomycetota</taxon>
        <taxon>Actinomycetes</taxon>
        <taxon>Micromonosporales</taxon>
        <taxon>Micromonosporaceae</taxon>
    </lineage>
</organism>
<gene>
    <name evidence="2" type="ORF">Pflav_017700</name>
</gene>
<dbReference type="InterPro" id="IPR036010">
    <property type="entry name" value="2Fe-2S_ferredoxin-like_sf"/>
</dbReference>
<accession>A0A6F8XNG9</accession>
<dbReference type="GO" id="GO:0051536">
    <property type="term" value="F:iron-sulfur cluster binding"/>
    <property type="evidence" value="ECO:0007669"/>
    <property type="project" value="InterPro"/>
</dbReference>
<sequence>MTSTVEIEVDGQPVPARTGASVAVALLESGRVAWRTTASGRPRGLFCGIGVCHDCTATVDGVPGVRTCVTTVAPGLRVATGGAP</sequence>
<reference evidence="2 3" key="1">
    <citation type="submission" date="2020-03" db="EMBL/GenBank/DDBJ databases">
        <title>Whole genome shotgun sequence of Phytohabitans flavus NBRC 107702.</title>
        <authorList>
            <person name="Komaki H."/>
            <person name="Tamura T."/>
        </authorList>
    </citation>
    <scope>NUCLEOTIDE SEQUENCE [LARGE SCALE GENOMIC DNA]</scope>
    <source>
        <strain evidence="2 3">NBRC 107702</strain>
    </source>
</reference>
<reference evidence="2 3" key="2">
    <citation type="submission" date="2020-03" db="EMBL/GenBank/DDBJ databases">
        <authorList>
            <person name="Ichikawa N."/>
            <person name="Kimura A."/>
            <person name="Kitahashi Y."/>
            <person name="Uohara A."/>
        </authorList>
    </citation>
    <scope>NUCLEOTIDE SEQUENCE [LARGE SCALE GENOMIC DNA]</scope>
    <source>
        <strain evidence="2 3">NBRC 107702</strain>
    </source>
</reference>